<reference evidence="2" key="1">
    <citation type="journal article" date="2019" name="Int. J. Syst. Evol. Microbiol.">
        <title>The Global Catalogue of Microorganisms (GCM) 10K type strain sequencing project: providing services to taxonomists for standard genome sequencing and annotation.</title>
        <authorList>
            <consortium name="The Broad Institute Genomics Platform"/>
            <consortium name="The Broad Institute Genome Sequencing Center for Infectious Disease"/>
            <person name="Wu L."/>
            <person name="Ma J."/>
        </authorList>
    </citation>
    <scope>NUCLEOTIDE SEQUENCE [LARGE SCALE GENOMIC DNA]</scope>
    <source>
        <strain evidence="2">JCM 12165</strain>
    </source>
</reference>
<dbReference type="EC" id="3.1.3.5" evidence="1"/>
<evidence type="ECO:0000313" key="1">
    <source>
        <dbReference type="EMBL" id="MFC4735103.1"/>
    </source>
</evidence>
<gene>
    <name evidence="1" type="ORF">ACFO4L_00775</name>
</gene>
<dbReference type="RefSeq" id="WP_377907726.1">
    <property type="nucleotide sequence ID" value="NZ_JBHSGK010000001.1"/>
</dbReference>
<dbReference type="InterPro" id="IPR023198">
    <property type="entry name" value="PGP-like_dom2"/>
</dbReference>
<dbReference type="InterPro" id="IPR041492">
    <property type="entry name" value="HAD_2"/>
</dbReference>
<dbReference type="Pfam" id="PF13419">
    <property type="entry name" value="HAD_2"/>
    <property type="match status" value="1"/>
</dbReference>
<dbReference type="InterPro" id="IPR006439">
    <property type="entry name" value="HAD-SF_hydro_IA"/>
</dbReference>
<dbReference type="NCBIfam" id="TIGR01549">
    <property type="entry name" value="HAD-SF-IA-v1"/>
    <property type="match status" value="1"/>
</dbReference>
<dbReference type="GO" id="GO:0008253">
    <property type="term" value="F:5'-nucleotidase activity"/>
    <property type="evidence" value="ECO:0007669"/>
    <property type="project" value="UniProtKB-EC"/>
</dbReference>
<dbReference type="PANTHER" id="PTHR47478">
    <property type="match status" value="1"/>
</dbReference>
<keyword evidence="2" id="KW-1185">Reference proteome</keyword>
<dbReference type="SUPFAM" id="SSF56784">
    <property type="entry name" value="HAD-like"/>
    <property type="match status" value="1"/>
</dbReference>
<evidence type="ECO:0000313" key="2">
    <source>
        <dbReference type="Proteomes" id="UP001595896"/>
    </source>
</evidence>
<dbReference type="PANTHER" id="PTHR47478:SF1">
    <property type="entry name" value="PYRIMIDINE 5'-NUCLEOTIDASE YJJG"/>
    <property type="match status" value="1"/>
</dbReference>
<dbReference type="NCBIfam" id="TIGR02254">
    <property type="entry name" value="YjjG_YfnB"/>
    <property type="match status" value="1"/>
</dbReference>
<dbReference type="Gene3D" id="3.40.50.1000">
    <property type="entry name" value="HAD superfamily/HAD-like"/>
    <property type="match status" value="1"/>
</dbReference>
<comment type="caution">
    <text evidence="1">The sequence shown here is derived from an EMBL/GenBank/DDBJ whole genome shotgun (WGS) entry which is preliminary data.</text>
</comment>
<dbReference type="EMBL" id="JBHSGK010000001">
    <property type="protein sequence ID" value="MFC4735103.1"/>
    <property type="molecule type" value="Genomic_DNA"/>
</dbReference>
<dbReference type="Proteomes" id="UP001595896">
    <property type="component" value="Unassembled WGS sequence"/>
</dbReference>
<dbReference type="SFLD" id="SFLDS00003">
    <property type="entry name" value="Haloacid_Dehalogenase"/>
    <property type="match status" value="1"/>
</dbReference>
<dbReference type="InterPro" id="IPR052550">
    <property type="entry name" value="Pyrimidine_5'-ntase_YjjG"/>
</dbReference>
<name>A0ABV9NP12_9BACI</name>
<accession>A0ABV9NP12</accession>
<organism evidence="1 2">
    <name type="scientific">Bacillus daqingensis</name>
    <dbReference type="NCBI Taxonomy" id="872396"/>
    <lineage>
        <taxon>Bacteria</taxon>
        <taxon>Bacillati</taxon>
        <taxon>Bacillota</taxon>
        <taxon>Bacilli</taxon>
        <taxon>Bacillales</taxon>
        <taxon>Bacillaceae</taxon>
        <taxon>Bacillus</taxon>
    </lineage>
</organism>
<dbReference type="Gene3D" id="1.10.150.240">
    <property type="entry name" value="Putative phosphatase, domain 2"/>
    <property type="match status" value="1"/>
</dbReference>
<dbReference type="InterPro" id="IPR036412">
    <property type="entry name" value="HAD-like_sf"/>
</dbReference>
<protein>
    <submittedName>
        <fullName evidence="1">YjjG family noncanonical pyrimidine nucleotidase</fullName>
        <ecNumber evidence="1">3.1.3.5</ecNumber>
    </submittedName>
</protein>
<proteinExistence type="predicted"/>
<dbReference type="SFLD" id="SFLDG01129">
    <property type="entry name" value="C1.5:_HAD__Beta-PGM__Phosphata"/>
    <property type="match status" value="1"/>
</dbReference>
<dbReference type="InterPro" id="IPR023214">
    <property type="entry name" value="HAD_sf"/>
</dbReference>
<dbReference type="InterPro" id="IPR011951">
    <property type="entry name" value="HAD-SF_hydro_IA_YjjG/PynA"/>
</dbReference>
<keyword evidence="1" id="KW-0378">Hydrolase</keyword>
<sequence length="229" mass="26409">MRTMLFDLDDTLLDFKRSAEQSLHQVFHAYGLPFNQDVRDYYQKTNRSLWEQYEQGKVKKEYVITERFNRTFAAFGKKGSGERADRMFRQGLEEHVYLVDGAEQILDYLSYHAVICAVTNGIGDTQRRRLKKAGLMDQFDQLFISGDIGSAKPSNHFFDHVFAVLDQPDRSQTAIIGDSLAADIEGGFRAGIKTVWFNPEQHKVPHNADAEIHRLQELEKLDFTVQKPM</sequence>